<organism evidence="5">
    <name type="scientific">bioreactor metagenome</name>
    <dbReference type="NCBI Taxonomy" id="1076179"/>
    <lineage>
        <taxon>unclassified sequences</taxon>
        <taxon>metagenomes</taxon>
        <taxon>ecological metagenomes</taxon>
    </lineage>
</organism>
<dbReference type="GO" id="GO:0003677">
    <property type="term" value="F:DNA binding"/>
    <property type="evidence" value="ECO:0007669"/>
    <property type="project" value="UniProtKB-KW"/>
</dbReference>
<dbReference type="PANTHER" id="PTHR30349:SF41">
    <property type="entry name" value="INTEGRASE_RECOMBINASE PROTEIN MJ0367-RELATED"/>
    <property type="match status" value="1"/>
</dbReference>
<dbReference type="InterPro" id="IPR004107">
    <property type="entry name" value="Integrase_SAM-like_N"/>
</dbReference>
<dbReference type="Pfam" id="PF00589">
    <property type="entry name" value="Phage_integrase"/>
    <property type="match status" value="1"/>
</dbReference>
<gene>
    <name evidence="5" type="primary">xerC_159</name>
    <name evidence="5" type="ORF">SDC9_95424</name>
</gene>
<dbReference type="PANTHER" id="PTHR30349">
    <property type="entry name" value="PHAGE INTEGRASE-RELATED"/>
    <property type="match status" value="1"/>
</dbReference>
<dbReference type="PROSITE" id="PS51898">
    <property type="entry name" value="TYR_RECOMBINASE"/>
    <property type="match status" value="1"/>
</dbReference>
<dbReference type="InterPro" id="IPR011010">
    <property type="entry name" value="DNA_brk_join_enz"/>
</dbReference>
<dbReference type="InterPro" id="IPR013762">
    <property type="entry name" value="Integrase-like_cat_sf"/>
</dbReference>
<keyword evidence="1" id="KW-0229">DNA integration</keyword>
<dbReference type="InterPro" id="IPR010998">
    <property type="entry name" value="Integrase_recombinase_N"/>
</dbReference>
<name>A0A645A7M9_9ZZZZ</name>
<evidence type="ECO:0000256" key="1">
    <source>
        <dbReference type="ARBA" id="ARBA00022908"/>
    </source>
</evidence>
<dbReference type="InterPro" id="IPR050090">
    <property type="entry name" value="Tyrosine_recombinase_XerCD"/>
</dbReference>
<dbReference type="GO" id="GO:0015074">
    <property type="term" value="P:DNA integration"/>
    <property type="evidence" value="ECO:0007669"/>
    <property type="project" value="UniProtKB-KW"/>
</dbReference>
<evidence type="ECO:0000256" key="2">
    <source>
        <dbReference type="ARBA" id="ARBA00023125"/>
    </source>
</evidence>
<dbReference type="Pfam" id="PF13495">
    <property type="entry name" value="Phage_int_SAM_4"/>
    <property type="match status" value="1"/>
</dbReference>
<dbReference type="GO" id="GO:0006310">
    <property type="term" value="P:DNA recombination"/>
    <property type="evidence" value="ECO:0007669"/>
    <property type="project" value="UniProtKB-KW"/>
</dbReference>
<evidence type="ECO:0000256" key="3">
    <source>
        <dbReference type="ARBA" id="ARBA00023172"/>
    </source>
</evidence>
<dbReference type="EMBL" id="VSSQ01012212">
    <property type="protein sequence ID" value="MPM48698.1"/>
    <property type="molecule type" value="Genomic_DNA"/>
</dbReference>
<reference evidence="5" key="1">
    <citation type="submission" date="2019-08" db="EMBL/GenBank/DDBJ databases">
        <authorList>
            <person name="Kucharzyk K."/>
            <person name="Murdoch R.W."/>
            <person name="Higgins S."/>
            <person name="Loffler F."/>
        </authorList>
    </citation>
    <scope>NUCLEOTIDE SEQUENCE</scope>
</reference>
<evidence type="ECO:0000313" key="5">
    <source>
        <dbReference type="EMBL" id="MPM48698.1"/>
    </source>
</evidence>
<feature type="domain" description="Tyr recombinase" evidence="4">
    <location>
        <begin position="117"/>
        <end position="290"/>
    </location>
</feature>
<keyword evidence="2" id="KW-0238">DNA-binding</keyword>
<dbReference type="Gene3D" id="1.10.443.10">
    <property type="entry name" value="Intergrase catalytic core"/>
    <property type="match status" value="1"/>
</dbReference>
<keyword evidence="3" id="KW-0233">DNA recombination</keyword>
<comment type="caution">
    <text evidence="5">The sequence shown here is derived from an EMBL/GenBank/DDBJ whole genome shotgun (WGS) entry which is preliminary data.</text>
</comment>
<dbReference type="Gene3D" id="1.10.150.130">
    <property type="match status" value="1"/>
</dbReference>
<protein>
    <submittedName>
        <fullName evidence="5">Tyrosine recombinase XerC</fullName>
    </submittedName>
</protein>
<evidence type="ECO:0000259" key="4">
    <source>
        <dbReference type="PROSITE" id="PS51898"/>
    </source>
</evidence>
<proteinExistence type="predicted"/>
<sequence length="305" mass="35000">MRKKSGFTIVEQAIELVPEFKNVVRKLEQQVTLRGQSKSTLNNYIRRIALCVLHFGKLPEQTDTEEINEYLAALARDPRSPSRSSFKHMVYGLRYYFRLLGMNKNAIALPSLKKETKLPVILNHQELKELFAAPSLLKQRVVLTLIYSAGLRGQEVINLKISDIDFERKTIHIRQSKYKKDRIVPLADSMAVGLKKYLGAENPHIWLFNGKEADGRYSVRGLSWVMRENLKKTSITKDVSLHSLRHSYATHLLEQGINIVTLKELLGHAEITTTMIYLHIAQCDMVKAHSPLDRLYNYKADADKT</sequence>
<dbReference type="InterPro" id="IPR002104">
    <property type="entry name" value="Integrase_catalytic"/>
</dbReference>
<accession>A0A645A7M9</accession>
<dbReference type="AlphaFoldDB" id="A0A645A7M9"/>
<dbReference type="SUPFAM" id="SSF56349">
    <property type="entry name" value="DNA breaking-rejoining enzymes"/>
    <property type="match status" value="1"/>
</dbReference>